<dbReference type="Gene3D" id="2.70.50.30">
    <property type="entry name" value="Coagulation Factor XIII, subunit A, domain 1"/>
    <property type="match status" value="1"/>
</dbReference>
<comment type="caution">
    <text evidence="5">The sequence shown here is derived from an EMBL/GenBank/DDBJ whole genome shotgun (WGS) entry which is preliminary data.</text>
</comment>
<feature type="coiled-coil region" evidence="4">
    <location>
        <begin position="19"/>
        <end position="74"/>
    </location>
</feature>
<reference evidence="5" key="1">
    <citation type="submission" date="2021-03" db="EMBL/GenBank/DDBJ databases">
        <authorList>
            <person name="Li Z."/>
            <person name="Yang C."/>
        </authorList>
    </citation>
    <scope>NUCLEOTIDE SEQUENCE</scope>
    <source>
        <strain evidence="5">Dzin_1.0</strain>
        <tissue evidence="5">Leaf</tissue>
    </source>
</reference>
<proteinExistence type="inferred from homology"/>
<protein>
    <submittedName>
        <fullName evidence="5">Uncharacterized protein</fullName>
    </submittedName>
</protein>
<dbReference type="PANTHER" id="PTHR10980:SF3">
    <property type="entry name" value="LD16419P"/>
    <property type="match status" value="1"/>
</dbReference>
<dbReference type="InterPro" id="IPR000406">
    <property type="entry name" value="Rho_GDI"/>
</dbReference>
<dbReference type="InterPro" id="IPR024792">
    <property type="entry name" value="RhoGDI_dom_sf"/>
</dbReference>
<evidence type="ECO:0000256" key="4">
    <source>
        <dbReference type="SAM" id="Coils"/>
    </source>
</evidence>
<evidence type="ECO:0000313" key="6">
    <source>
        <dbReference type="Proteomes" id="UP001085076"/>
    </source>
</evidence>
<organism evidence="5 6">
    <name type="scientific">Dioscorea zingiberensis</name>
    <dbReference type="NCBI Taxonomy" id="325984"/>
    <lineage>
        <taxon>Eukaryota</taxon>
        <taxon>Viridiplantae</taxon>
        <taxon>Streptophyta</taxon>
        <taxon>Embryophyta</taxon>
        <taxon>Tracheophyta</taxon>
        <taxon>Spermatophyta</taxon>
        <taxon>Magnoliopsida</taxon>
        <taxon>Liliopsida</taxon>
        <taxon>Dioscoreales</taxon>
        <taxon>Dioscoreaceae</taxon>
        <taxon>Dioscorea</taxon>
    </lineage>
</organism>
<keyword evidence="4" id="KW-0175">Coiled coil</keyword>
<keyword evidence="3" id="KW-0963">Cytoplasm</keyword>
<dbReference type="Pfam" id="PF02115">
    <property type="entry name" value="Rho_GDI"/>
    <property type="match status" value="1"/>
</dbReference>
<dbReference type="PANTHER" id="PTHR10980">
    <property type="entry name" value="RHO GDP-DISSOCIATION INHIBITOR"/>
    <property type="match status" value="1"/>
</dbReference>
<comment type="subcellular location">
    <subcellularLocation>
        <location evidence="1">Cytoplasm</location>
    </subcellularLocation>
</comment>
<name>A0A9D5C808_9LILI</name>
<gene>
    <name evidence="5" type="ORF">J5N97_024746</name>
</gene>
<dbReference type="GO" id="GO:0016020">
    <property type="term" value="C:membrane"/>
    <property type="evidence" value="ECO:0007669"/>
    <property type="project" value="TreeGrafter"/>
</dbReference>
<evidence type="ECO:0000256" key="3">
    <source>
        <dbReference type="ARBA" id="ARBA00022490"/>
    </source>
</evidence>
<dbReference type="GO" id="GO:0005829">
    <property type="term" value="C:cytosol"/>
    <property type="evidence" value="ECO:0007669"/>
    <property type="project" value="TreeGrafter"/>
</dbReference>
<dbReference type="GO" id="GO:0007266">
    <property type="term" value="P:Rho protein signal transduction"/>
    <property type="evidence" value="ECO:0007669"/>
    <property type="project" value="InterPro"/>
</dbReference>
<evidence type="ECO:0000313" key="5">
    <source>
        <dbReference type="EMBL" id="KAJ0967829.1"/>
    </source>
</evidence>
<dbReference type="SUPFAM" id="SSF81296">
    <property type="entry name" value="E set domains"/>
    <property type="match status" value="1"/>
</dbReference>
<dbReference type="OrthoDB" id="1683373at2759"/>
<comment type="similarity">
    <text evidence="2">Belongs to the Rho GDI family.</text>
</comment>
<evidence type="ECO:0000256" key="1">
    <source>
        <dbReference type="ARBA" id="ARBA00004496"/>
    </source>
</evidence>
<sequence length="194" mass="21790">MEKEKNDLAAKLVISEGSLHTVEENIKKLQDDSSSLKEEFKSAQDERAEARWDLKLKVAELAAVQAELEEIKGDLVTWLDPCMGRVDLSIVLGLWFTLKEGSQYKLKFTFSVSNNIVSGLRFNNKVWKTGVKVGSTKEMLGTYSPQVEPYTCEVPKDTILLGIFTRGSYFARTKFVDDDGKSYLELISGKSGQH</sequence>
<dbReference type="GO" id="GO:0005094">
    <property type="term" value="F:Rho GDP-dissociation inhibitor activity"/>
    <property type="evidence" value="ECO:0007669"/>
    <property type="project" value="InterPro"/>
</dbReference>
<evidence type="ECO:0000256" key="2">
    <source>
        <dbReference type="ARBA" id="ARBA00009758"/>
    </source>
</evidence>
<keyword evidence="6" id="KW-1185">Reference proteome</keyword>
<reference evidence="5" key="2">
    <citation type="journal article" date="2022" name="Hortic Res">
        <title>The genome of Dioscorea zingiberensis sheds light on the biosynthesis, origin and evolution of the medicinally important diosgenin saponins.</title>
        <authorList>
            <person name="Li Y."/>
            <person name="Tan C."/>
            <person name="Li Z."/>
            <person name="Guo J."/>
            <person name="Li S."/>
            <person name="Chen X."/>
            <person name="Wang C."/>
            <person name="Dai X."/>
            <person name="Yang H."/>
            <person name="Song W."/>
            <person name="Hou L."/>
            <person name="Xu J."/>
            <person name="Tong Z."/>
            <person name="Xu A."/>
            <person name="Yuan X."/>
            <person name="Wang W."/>
            <person name="Yang Q."/>
            <person name="Chen L."/>
            <person name="Sun Z."/>
            <person name="Wang K."/>
            <person name="Pan B."/>
            <person name="Chen J."/>
            <person name="Bao Y."/>
            <person name="Liu F."/>
            <person name="Qi X."/>
            <person name="Gang D.R."/>
            <person name="Wen J."/>
            <person name="Li J."/>
        </authorList>
    </citation>
    <scope>NUCLEOTIDE SEQUENCE</scope>
    <source>
        <strain evidence="5">Dzin_1.0</strain>
    </source>
</reference>
<dbReference type="InterPro" id="IPR014756">
    <property type="entry name" value="Ig_E-set"/>
</dbReference>
<dbReference type="Proteomes" id="UP001085076">
    <property type="component" value="Miscellaneous, Linkage group lg07"/>
</dbReference>
<dbReference type="EMBL" id="JAGGNH010000007">
    <property type="protein sequence ID" value="KAJ0967829.1"/>
    <property type="molecule type" value="Genomic_DNA"/>
</dbReference>
<dbReference type="AlphaFoldDB" id="A0A9D5C808"/>
<accession>A0A9D5C808</accession>